<accession>A0ABN3WLJ5</accession>
<dbReference type="Proteomes" id="UP001501102">
    <property type="component" value="Unassembled WGS sequence"/>
</dbReference>
<reference evidence="2 3" key="1">
    <citation type="journal article" date="2019" name="Int. J. Syst. Evol. Microbiol.">
        <title>The Global Catalogue of Microorganisms (GCM) 10K type strain sequencing project: providing services to taxonomists for standard genome sequencing and annotation.</title>
        <authorList>
            <consortium name="The Broad Institute Genomics Platform"/>
            <consortium name="The Broad Institute Genome Sequencing Center for Infectious Disease"/>
            <person name="Wu L."/>
            <person name="Ma J."/>
        </authorList>
    </citation>
    <scope>NUCLEOTIDE SEQUENCE [LARGE SCALE GENOMIC DNA]</scope>
    <source>
        <strain evidence="2 3">JCM 4087</strain>
    </source>
</reference>
<organism evidence="2 3">
    <name type="scientific">Streptomyces thioluteus</name>
    <dbReference type="NCBI Taxonomy" id="66431"/>
    <lineage>
        <taxon>Bacteria</taxon>
        <taxon>Bacillati</taxon>
        <taxon>Actinomycetota</taxon>
        <taxon>Actinomycetes</taxon>
        <taxon>Kitasatosporales</taxon>
        <taxon>Streptomycetaceae</taxon>
        <taxon>Streptomyces</taxon>
    </lineage>
</organism>
<evidence type="ECO:0000313" key="3">
    <source>
        <dbReference type="Proteomes" id="UP001501102"/>
    </source>
</evidence>
<keyword evidence="3" id="KW-1185">Reference proteome</keyword>
<proteinExistence type="predicted"/>
<name>A0ABN3WLJ5_STRTU</name>
<dbReference type="EMBL" id="BAAAXZ010000042">
    <property type="protein sequence ID" value="GAA2917279.1"/>
    <property type="molecule type" value="Genomic_DNA"/>
</dbReference>
<sequence>MTPVRVPTQLDVAVDDAGQVPGPPCVRALPGQGKADVATGFGFGVVPESRRGIGEPGPAGPVLRGSA</sequence>
<comment type="caution">
    <text evidence="2">The sequence shown here is derived from an EMBL/GenBank/DDBJ whole genome shotgun (WGS) entry which is preliminary data.</text>
</comment>
<protein>
    <submittedName>
        <fullName evidence="2">Uncharacterized protein</fullName>
    </submittedName>
</protein>
<gene>
    <name evidence="2" type="ORF">GCM10020221_11770</name>
</gene>
<evidence type="ECO:0000313" key="2">
    <source>
        <dbReference type="EMBL" id="GAA2917279.1"/>
    </source>
</evidence>
<feature type="region of interest" description="Disordered" evidence="1">
    <location>
        <begin position="48"/>
        <end position="67"/>
    </location>
</feature>
<evidence type="ECO:0000256" key="1">
    <source>
        <dbReference type="SAM" id="MobiDB-lite"/>
    </source>
</evidence>